<name>A0ABQ5X855_9GAMM</name>
<dbReference type="SUPFAM" id="SSF52151">
    <property type="entry name" value="FabD/lysophospholipase-like"/>
    <property type="match status" value="2"/>
</dbReference>
<dbReference type="Proteomes" id="UP001156627">
    <property type="component" value="Unassembled WGS sequence"/>
</dbReference>
<evidence type="ECO:0000259" key="4">
    <source>
        <dbReference type="Pfam" id="PF01734"/>
    </source>
</evidence>
<dbReference type="Gene3D" id="3.40.1090.10">
    <property type="entry name" value="Cytosolic phospholipase A2 catalytic domain"/>
    <property type="match status" value="1"/>
</dbReference>
<gene>
    <name evidence="5" type="ORF">GCM10007898_13530</name>
</gene>
<keyword evidence="3" id="KW-1133">Transmembrane helix</keyword>
<keyword evidence="1" id="KW-0443">Lipid metabolism</keyword>
<evidence type="ECO:0000313" key="6">
    <source>
        <dbReference type="Proteomes" id="UP001156627"/>
    </source>
</evidence>
<evidence type="ECO:0000256" key="1">
    <source>
        <dbReference type="ARBA" id="ARBA00023098"/>
    </source>
</evidence>
<dbReference type="EMBL" id="BSOA01000012">
    <property type="protein sequence ID" value="GLQ87785.1"/>
    <property type="molecule type" value="Genomic_DNA"/>
</dbReference>
<feature type="transmembrane region" description="Helical" evidence="3">
    <location>
        <begin position="151"/>
        <end position="173"/>
    </location>
</feature>
<feature type="transmembrane region" description="Helical" evidence="3">
    <location>
        <begin position="397"/>
        <end position="415"/>
    </location>
</feature>
<organism evidence="5 6">
    <name type="scientific">Dyella flagellata</name>
    <dbReference type="NCBI Taxonomy" id="1867833"/>
    <lineage>
        <taxon>Bacteria</taxon>
        <taxon>Pseudomonadati</taxon>
        <taxon>Pseudomonadota</taxon>
        <taxon>Gammaproteobacteria</taxon>
        <taxon>Lysobacterales</taxon>
        <taxon>Rhodanobacteraceae</taxon>
        <taxon>Dyella</taxon>
    </lineage>
</organism>
<proteinExistence type="predicted"/>
<feature type="transmembrane region" description="Helical" evidence="3">
    <location>
        <begin position="286"/>
        <end position="307"/>
    </location>
</feature>
<sequence>MAAEDVLPGDAHRDREAVRQRRAALKNADGTPQLAPDAPIIGLALSGGGIRSATFCLGLLRALAKNGVLHRFDYLSTVSGGGYIGAMLGRLFHRGSSGAAKHVEAGMADDRSLLLWWLRNNGRFLLPSGGKDILQAFAGQFRGFLATQFEVMVVAMFLTCLVVLPHVLYSWRLGPSAVPLLSFTLWWWGLPVAGILALITIDAYWILGLAPRIGFGISLLAIAVGGYLAYLGFASPMTLSASLLWVVRVAALAILSVVPGWVCAVVSNRRREQESNRILYTKRLAYCFLLAGMCLVLGCLDMGGWMLRDIFLAVLNGESQLALPWGIGWTSLLLIVARAIAPLLTSKERVAATGLPLETLGNLLGLILILLVAVFWLGVFQMILLPSVEGSYMGVPAAYFYLPAVVVVGALFLCFTGNEVQQLNRSSLHYFYRSRLARSYVAVGNYGAASGATTARFPVCPLQTDSPALVEGTQRVSDLLPGDDVLLGEYRPHAAGGPVHLINCCINQTTDDRTGLFNADRKGVSLTVGPLGVETGTQLPSTSHQAVLEQTTLAEWVAISGAAVGSGMGSLTKPGVAVMTFLSGFRLGYWRRSLTRSAEASRVGLAKYASLLREMFAHFPGLNAPYWYLSDGGHFDNTGVYALLKRRLPLIVLADCGADPDYLFRDVENLVRKARIDHDALIEFVDADSLTPFVGPLAARFGTPTSIAPGEGEGCLMLARITYAKGQQGALLVVKPRVVPDLELDISGYASRNQDFPQQSTLNQFFSEEEWEAYCALGLMLGRWVDASVLDSATQWAWQGQVAPTPAAGLSSPTPAAAKAPRRVAATVGKSLGAGALITSLLAGWQAWSDYQKQKQTQDSAFETVVDEAFKELSSATTGFTPEFKFQLNTLHSRAVRYQLSSDQQATMQEIGEQIQALCADKNTDASLKGDCMDIAAKWGNGDVSARSYWSVPLARYTNWPTRSSTEASQPASTLAELSLPSIVPPPPPPPPPMVEPPMAMASTPAAARAPVLVEAESMVSPAGGAARSRNEMATAAKSTDLASASTQVSQQCARSDGRLFTLYTQIYDEQQRASALQLLSNIRPFGIVVPDVENVTATAKRNQRKPPIPWSKPTLLYGTDGQQCAQALSAWMHGHLGDVQALPLPSSMATGNHVIELWLPPPTNSP</sequence>
<evidence type="ECO:0000313" key="5">
    <source>
        <dbReference type="EMBL" id="GLQ87785.1"/>
    </source>
</evidence>
<protein>
    <recommendedName>
        <fullName evidence="4">PNPLA domain-containing protein</fullName>
    </recommendedName>
</protein>
<feature type="domain" description="PNPLA" evidence="4">
    <location>
        <begin position="43"/>
        <end position="91"/>
    </location>
</feature>
<feature type="region of interest" description="Disordered" evidence="2">
    <location>
        <begin position="962"/>
        <end position="993"/>
    </location>
</feature>
<feature type="transmembrane region" description="Helical" evidence="3">
    <location>
        <begin position="245"/>
        <end position="266"/>
    </location>
</feature>
<dbReference type="Pfam" id="PF01734">
    <property type="entry name" value="Patatin"/>
    <property type="match status" value="1"/>
</dbReference>
<keyword evidence="3" id="KW-0472">Membrane</keyword>
<feature type="transmembrane region" description="Helical" evidence="3">
    <location>
        <begin position="362"/>
        <end position="385"/>
    </location>
</feature>
<feature type="compositionally biased region" description="Polar residues" evidence="2">
    <location>
        <begin position="962"/>
        <end position="973"/>
    </location>
</feature>
<evidence type="ECO:0000256" key="3">
    <source>
        <dbReference type="SAM" id="Phobius"/>
    </source>
</evidence>
<keyword evidence="6" id="KW-1185">Reference proteome</keyword>
<comment type="caution">
    <text evidence="5">The sequence shown here is derived from an EMBL/GenBank/DDBJ whole genome shotgun (WGS) entry which is preliminary data.</text>
</comment>
<reference evidence="6" key="1">
    <citation type="journal article" date="2019" name="Int. J. Syst. Evol. Microbiol.">
        <title>The Global Catalogue of Microorganisms (GCM) 10K type strain sequencing project: providing services to taxonomists for standard genome sequencing and annotation.</title>
        <authorList>
            <consortium name="The Broad Institute Genomics Platform"/>
            <consortium name="The Broad Institute Genome Sequencing Center for Infectious Disease"/>
            <person name="Wu L."/>
            <person name="Ma J."/>
        </authorList>
    </citation>
    <scope>NUCLEOTIDE SEQUENCE [LARGE SCALE GENOMIC DNA]</scope>
    <source>
        <strain evidence="6">NBRC 111981</strain>
    </source>
</reference>
<dbReference type="RefSeq" id="WP_284331231.1">
    <property type="nucleotide sequence ID" value="NZ_BSOA01000012.1"/>
</dbReference>
<dbReference type="InterPro" id="IPR002641">
    <property type="entry name" value="PNPLA_dom"/>
</dbReference>
<feature type="compositionally biased region" description="Pro residues" evidence="2">
    <location>
        <begin position="983"/>
        <end position="993"/>
    </location>
</feature>
<dbReference type="InterPro" id="IPR016035">
    <property type="entry name" value="Acyl_Trfase/lysoPLipase"/>
</dbReference>
<dbReference type="PANTHER" id="PTHR10728:SF40">
    <property type="entry name" value="PATATIN FAMILY PROTEIN"/>
    <property type="match status" value="1"/>
</dbReference>
<feature type="transmembrane region" description="Helical" evidence="3">
    <location>
        <begin position="185"/>
        <end position="206"/>
    </location>
</feature>
<feature type="transmembrane region" description="Helical" evidence="3">
    <location>
        <begin position="322"/>
        <end position="341"/>
    </location>
</feature>
<feature type="transmembrane region" description="Helical" evidence="3">
    <location>
        <begin position="213"/>
        <end position="233"/>
    </location>
</feature>
<keyword evidence="3" id="KW-0812">Transmembrane</keyword>
<dbReference type="PANTHER" id="PTHR10728">
    <property type="entry name" value="CYTOSOLIC PHOSPHOLIPASE A2"/>
    <property type="match status" value="1"/>
</dbReference>
<accession>A0ABQ5X855</accession>
<evidence type="ECO:0000256" key="2">
    <source>
        <dbReference type="SAM" id="MobiDB-lite"/>
    </source>
</evidence>